<evidence type="ECO:0008006" key="4">
    <source>
        <dbReference type="Google" id="ProtNLM"/>
    </source>
</evidence>
<gene>
    <name evidence="2" type="ORF">GCM10009827_064150</name>
</gene>
<evidence type="ECO:0000313" key="3">
    <source>
        <dbReference type="Proteomes" id="UP001501470"/>
    </source>
</evidence>
<comment type="caution">
    <text evidence="2">The sequence shown here is derived from an EMBL/GenBank/DDBJ whole genome shotgun (WGS) entry which is preliminary data.</text>
</comment>
<organism evidence="2 3">
    <name type="scientific">Dactylosporangium maewongense</name>
    <dbReference type="NCBI Taxonomy" id="634393"/>
    <lineage>
        <taxon>Bacteria</taxon>
        <taxon>Bacillati</taxon>
        <taxon>Actinomycetota</taxon>
        <taxon>Actinomycetes</taxon>
        <taxon>Micromonosporales</taxon>
        <taxon>Micromonosporaceae</taxon>
        <taxon>Dactylosporangium</taxon>
    </lineage>
</organism>
<name>A0ABN2BCQ8_9ACTN</name>
<feature type="chain" id="PRO_5045909122" description="Secreted protein" evidence="1">
    <location>
        <begin position="34"/>
        <end position="110"/>
    </location>
</feature>
<reference evidence="2 3" key="1">
    <citation type="journal article" date="2019" name="Int. J. Syst. Evol. Microbiol.">
        <title>The Global Catalogue of Microorganisms (GCM) 10K type strain sequencing project: providing services to taxonomists for standard genome sequencing and annotation.</title>
        <authorList>
            <consortium name="The Broad Institute Genomics Platform"/>
            <consortium name="The Broad Institute Genome Sequencing Center for Infectious Disease"/>
            <person name="Wu L."/>
            <person name="Ma J."/>
        </authorList>
    </citation>
    <scope>NUCLEOTIDE SEQUENCE [LARGE SCALE GENOMIC DNA]</scope>
    <source>
        <strain evidence="2 3">JCM 15933</strain>
    </source>
</reference>
<dbReference type="RefSeq" id="WP_344506049.1">
    <property type="nucleotide sequence ID" value="NZ_BAAAQD010000014.1"/>
</dbReference>
<sequence>MKNPKTRMRVVRGVVALTAAAGAAFVAPAAAMAEPTDCTYSWSDAQRAGDAAVRCEQGTGRYRIAISCSYGLNDNLRYLYYGGWLYAGGGWSARGCPNDMYRRSFGKQVG</sequence>
<proteinExistence type="predicted"/>
<dbReference type="EMBL" id="BAAAQD010000014">
    <property type="protein sequence ID" value="GAA1536707.1"/>
    <property type="molecule type" value="Genomic_DNA"/>
</dbReference>
<accession>A0ABN2BCQ8</accession>
<dbReference type="Proteomes" id="UP001501470">
    <property type="component" value="Unassembled WGS sequence"/>
</dbReference>
<keyword evidence="1" id="KW-0732">Signal</keyword>
<dbReference type="InterPro" id="IPR006311">
    <property type="entry name" value="TAT_signal"/>
</dbReference>
<dbReference type="PROSITE" id="PS51318">
    <property type="entry name" value="TAT"/>
    <property type="match status" value="1"/>
</dbReference>
<evidence type="ECO:0000313" key="2">
    <source>
        <dbReference type="EMBL" id="GAA1536707.1"/>
    </source>
</evidence>
<protein>
    <recommendedName>
        <fullName evidence="4">Secreted protein</fullName>
    </recommendedName>
</protein>
<keyword evidence="3" id="KW-1185">Reference proteome</keyword>
<feature type="signal peptide" evidence="1">
    <location>
        <begin position="1"/>
        <end position="33"/>
    </location>
</feature>
<evidence type="ECO:0000256" key="1">
    <source>
        <dbReference type="SAM" id="SignalP"/>
    </source>
</evidence>